<evidence type="ECO:0000259" key="3">
    <source>
        <dbReference type="Pfam" id="PF19295"/>
    </source>
</evidence>
<accession>A0A0F5YC83</accession>
<dbReference type="Pfam" id="PF01458">
    <property type="entry name" value="SUFBD_core"/>
    <property type="match status" value="1"/>
</dbReference>
<comment type="similarity">
    <text evidence="1">Belongs to the iron-sulfur cluster assembly SufBD family.</text>
</comment>
<dbReference type="EMBL" id="LATL02000133">
    <property type="protein sequence ID" value="KKD36368.1"/>
    <property type="molecule type" value="Genomic_DNA"/>
</dbReference>
<organism evidence="4 5">
    <name type="scientific">Limnoraphis robusta CS-951</name>
    <dbReference type="NCBI Taxonomy" id="1637645"/>
    <lineage>
        <taxon>Bacteria</taxon>
        <taxon>Bacillati</taxon>
        <taxon>Cyanobacteriota</taxon>
        <taxon>Cyanophyceae</taxon>
        <taxon>Oscillatoriophycideae</taxon>
        <taxon>Oscillatoriales</taxon>
        <taxon>Sirenicapillariaceae</taxon>
        <taxon>Limnoraphis</taxon>
    </lineage>
</organism>
<evidence type="ECO:0000259" key="2">
    <source>
        <dbReference type="Pfam" id="PF01458"/>
    </source>
</evidence>
<dbReference type="InterPro" id="IPR000825">
    <property type="entry name" value="SUF_FeS_clus_asmbl_SufBD_core"/>
</dbReference>
<evidence type="ECO:0000256" key="1">
    <source>
        <dbReference type="ARBA" id="ARBA00043967"/>
    </source>
</evidence>
<dbReference type="InterPro" id="IPR045595">
    <property type="entry name" value="SufBD_N"/>
</dbReference>
<evidence type="ECO:0000313" key="5">
    <source>
        <dbReference type="Proteomes" id="UP000033607"/>
    </source>
</evidence>
<dbReference type="Proteomes" id="UP000033607">
    <property type="component" value="Unassembled WGS sequence"/>
</dbReference>
<dbReference type="NCBIfam" id="TIGR01981">
    <property type="entry name" value="sufD"/>
    <property type="match status" value="1"/>
</dbReference>
<dbReference type="PATRIC" id="fig|1637645.4.peg.2703"/>
<dbReference type="PANTHER" id="PTHR43575">
    <property type="entry name" value="PROTEIN ABCI7, CHLOROPLASTIC"/>
    <property type="match status" value="1"/>
</dbReference>
<dbReference type="SUPFAM" id="SSF101960">
    <property type="entry name" value="Stabilizer of iron transporter SufD"/>
    <property type="match status" value="1"/>
</dbReference>
<feature type="domain" description="SUF system FeS cluster assembly SufBD N-terminal" evidence="3">
    <location>
        <begin position="17"/>
        <end position="173"/>
    </location>
</feature>
<gene>
    <name evidence="4" type="ORF">WN50_20200</name>
</gene>
<protein>
    <recommendedName>
        <fullName evidence="6">Fe-S cluster assembly protein SufD</fullName>
    </recommendedName>
</protein>
<name>A0A0F5YC83_9CYAN</name>
<evidence type="ECO:0000313" key="4">
    <source>
        <dbReference type="EMBL" id="KKD36368.1"/>
    </source>
</evidence>
<dbReference type="PANTHER" id="PTHR43575:SF1">
    <property type="entry name" value="PROTEIN ABCI7, CHLOROPLASTIC"/>
    <property type="match status" value="1"/>
</dbReference>
<dbReference type="Pfam" id="PF19295">
    <property type="entry name" value="SufBD_N"/>
    <property type="match status" value="1"/>
</dbReference>
<dbReference type="InterPro" id="IPR055346">
    <property type="entry name" value="Fe-S_cluster_assembly_SufBD"/>
</dbReference>
<dbReference type="AlphaFoldDB" id="A0A0F5YC83"/>
<evidence type="ECO:0008006" key="6">
    <source>
        <dbReference type="Google" id="ProtNLM"/>
    </source>
</evidence>
<dbReference type="InterPro" id="IPR037284">
    <property type="entry name" value="SUF_FeS_clus_asmbl_SufBD_sf"/>
</dbReference>
<comment type="caution">
    <text evidence="4">The sequence shown here is derived from an EMBL/GenBank/DDBJ whole genome shotgun (WGS) entry which is preliminary data.</text>
</comment>
<dbReference type="RefSeq" id="WP_046280384.1">
    <property type="nucleotide sequence ID" value="NZ_LATL02000133.1"/>
</dbReference>
<dbReference type="OrthoDB" id="9803529at2"/>
<feature type="domain" description="SUF system FeS cluster assembly SufBD core" evidence="2">
    <location>
        <begin position="182"/>
        <end position="418"/>
    </location>
</feature>
<dbReference type="InterPro" id="IPR011542">
    <property type="entry name" value="SUF_FeS_clus_asmbl_SufD"/>
</dbReference>
<reference evidence="4 5" key="1">
    <citation type="submission" date="2015-06" db="EMBL/GenBank/DDBJ databases">
        <title>Draft genome assembly of filamentous brackish cyanobacterium Limnoraphis robusta strain CS-951.</title>
        <authorList>
            <person name="Willis A."/>
            <person name="Parks M."/>
            <person name="Burford M.A."/>
        </authorList>
    </citation>
    <scope>NUCLEOTIDE SEQUENCE [LARGE SCALE GENOMIC DNA]</scope>
    <source>
        <strain evidence="4 5">CS-951</strain>
    </source>
</reference>
<proteinExistence type="inferred from homology"/>
<sequence length="446" mass="49454">MVTQVQEKAEVSYLKQLLSLAQKSIVGEHNFDLKEIRDQATTWLGEMAIPTKKDEDWQFTDLSSLLKVNFQAAKPVKLEREYILPLILPEAKQSCLVFVDGEYAPDLSTWTEEPGIFAGNLGNLPASFSEKINNYLAKTPGNTEIFTALNTAALTDAAIIWVAKNQVVETPLHLLLISTAESAPRFSQPRVLVVAEAGSALSFIEHYASLEDCSSTPTHHPYFVNSVTEIWVEENAEVKHTRVQRDAAIAFHIGRSAISQARNSRYTLNAVTLGAKLSRHTLDVDQTGEGTETTLNGLTLIKEEQLADTHSSTLFNHPHGIYNQLHKCILDDRARGVFNGRVVVSQAAQLTNANQLSQNLLLSSHARINTKPQLEIVADDVKCSHGATVSQLEDDEIFYLRSRGLDDRTSRHLLIDAFASEILQKLPLDSLQKTLSRCVACRTELS</sequence>
<dbReference type="GO" id="GO:0016226">
    <property type="term" value="P:iron-sulfur cluster assembly"/>
    <property type="evidence" value="ECO:0007669"/>
    <property type="project" value="InterPro"/>
</dbReference>